<keyword evidence="10" id="KW-1185">Reference proteome</keyword>
<comment type="similarity">
    <text evidence="1 6">Belongs to the RpoE family.</text>
</comment>
<dbReference type="Proteomes" id="UP000027931">
    <property type="component" value="Unassembled WGS sequence"/>
</dbReference>
<dbReference type="InterPro" id="IPR007759">
    <property type="entry name" value="Asxl_HARE-HTH"/>
</dbReference>
<sequence length="175" mass="20325">MAEAHAVKLDPEQVSELSLVDLAYLILKQTNKPYNYRDLMQEVARLKGLTQEQVNEVIARLYTEINIDGRFVCIGSNVWGLKRWYPTDKEKVAGGGKKFVRKDIDEDDEDFYDEEDEESFDEEETEDDSFAAEYDDLDEEAEEAEEDFDGELGDEEEAEESEEEDLDAYEEEDDF</sequence>
<comment type="function">
    <text evidence="6">Participates in both the initiation and recycling phases of transcription. In the presence of the delta subunit, RNAP displays an increased specificity of transcription, a decreased affinity for nucleic acids, and an increased efficiency of RNA synthesis because of enhanced recycling.</text>
</comment>
<accession>A0A074LPU8</accession>
<evidence type="ECO:0000259" key="8">
    <source>
        <dbReference type="PROSITE" id="PS51913"/>
    </source>
</evidence>
<evidence type="ECO:0000313" key="10">
    <source>
        <dbReference type="Proteomes" id="UP000027931"/>
    </source>
</evidence>
<evidence type="ECO:0000256" key="5">
    <source>
        <dbReference type="ARBA" id="ARBA00023163"/>
    </source>
</evidence>
<gene>
    <name evidence="6" type="primary">rpoE</name>
    <name evidence="9" type="ORF">EL26_11530</name>
</gene>
<evidence type="ECO:0000256" key="3">
    <source>
        <dbReference type="ARBA" id="ARBA00022679"/>
    </source>
</evidence>
<dbReference type="AlphaFoldDB" id="A0A074LPU8"/>
<dbReference type="OrthoDB" id="401223at2"/>
<dbReference type="InterPro" id="IPR038087">
    <property type="entry name" value="RNAP_delta_N_dom_sf"/>
</dbReference>
<keyword evidence="4 6" id="KW-0548">Nucleotidyltransferase</keyword>
<dbReference type="GO" id="GO:0003899">
    <property type="term" value="F:DNA-directed RNA polymerase activity"/>
    <property type="evidence" value="ECO:0007669"/>
    <property type="project" value="UniProtKB-UniRule"/>
</dbReference>
<dbReference type="EMBL" id="JMIR01000014">
    <property type="protein sequence ID" value="KEO83094.1"/>
    <property type="molecule type" value="Genomic_DNA"/>
</dbReference>
<dbReference type="NCBIfam" id="TIGR04567">
    <property type="entry name" value="RNAP_delt_lowGC"/>
    <property type="match status" value="1"/>
</dbReference>
<dbReference type="HAMAP" id="MF_00357">
    <property type="entry name" value="RNApol_bact_RpoE"/>
    <property type="match status" value="1"/>
</dbReference>
<dbReference type="Pfam" id="PF05066">
    <property type="entry name" value="HARE-HTH"/>
    <property type="match status" value="1"/>
</dbReference>
<dbReference type="STRING" id="1157490.EL26_11530"/>
<keyword evidence="5 6" id="KW-0804">Transcription</keyword>
<dbReference type="GO" id="GO:0006355">
    <property type="term" value="P:regulation of DNA-templated transcription"/>
    <property type="evidence" value="ECO:0007669"/>
    <property type="project" value="UniProtKB-UniRule"/>
</dbReference>
<keyword evidence="2 6" id="KW-0240">DNA-directed RNA polymerase</keyword>
<proteinExistence type="inferred from homology"/>
<dbReference type="eggNOG" id="COG3343">
    <property type="taxonomic scope" value="Bacteria"/>
</dbReference>
<reference evidence="9 10" key="1">
    <citation type="journal article" date="2013" name="Int. J. Syst. Evol. Microbiol.">
        <title>Tumebacillus flagellatus sp. nov., an alpha-amylase/pullulanase-producing bacterium isolated from cassava wastewater.</title>
        <authorList>
            <person name="Wang Q."/>
            <person name="Xie N."/>
            <person name="Qin Y."/>
            <person name="Shen N."/>
            <person name="Zhu J."/>
            <person name="Mi H."/>
            <person name="Huang R."/>
        </authorList>
    </citation>
    <scope>NUCLEOTIDE SEQUENCE [LARGE SCALE GENOMIC DNA]</scope>
    <source>
        <strain evidence="9 10">GST4</strain>
    </source>
</reference>
<dbReference type="GO" id="GO:0000428">
    <property type="term" value="C:DNA-directed RNA polymerase complex"/>
    <property type="evidence" value="ECO:0007669"/>
    <property type="project" value="UniProtKB-KW"/>
</dbReference>
<dbReference type="RefSeq" id="WP_052036257.1">
    <property type="nucleotide sequence ID" value="NZ_JMIR01000014.1"/>
</dbReference>
<organism evidence="9 10">
    <name type="scientific">Tumebacillus flagellatus</name>
    <dbReference type="NCBI Taxonomy" id="1157490"/>
    <lineage>
        <taxon>Bacteria</taxon>
        <taxon>Bacillati</taxon>
        <taxon>Bacillota</taxon>
        <taxon>Bacilli</taxon>
        <taxon>Bacillales</taxon>
        <taxon>Alicyclobacillaceae</taxon>
        <taxon>Tumebacillus</taxon>
    </lineage>
</organism>
<dbReference type="InterPro" id="IPR029757">
    <property type="entry name" value="RpoE"/>
</dbReference>
<feature type="region of interest" description="Disordered" evidence="7">
    <location>
        <begin position="104"/>
        <end position="175"/>
    </location>
</feature>
<protein>
    <recommendedName>
        <fullName evidence="6">Probable DNA-directed RNA polymerase subunit delta</fullName>
    </recommendedName>
    <alternativeName>
        <fullName evidence="6">RNAP delta factor</fullName>
    </alternativeName>
</protein>
<evidence type="ECO:0000256" key="4">
    <source>
        <dbReference type="ARBA" id="ARBA00022695"/>
    </source>
</evidence>
<dbReference type="GO" id="GO:0006351">
    <property type="term" value="P:DNA-templated transcription"/>
    <property type="evidence" value="ECO:0007669"/>
    <property type="project" value="InterPro"/>
</dbReference>
<evidence type="ECO:0000256" key="2">
    <source>
        <dbReference type="ARBA" id="ARBA00022478"/>
    </source>
</evidence>
<evidence type="ECO:0000313" key="9">
    <source>
        <dbReference type="EMBL" id="KEO83094.1"/>
    </source>
</evidence>
<dbReference type="Gene3D" id="1.10.10.1250">
    <property type="entry name" value="RNA polymerase, subunit delta, N-terminal domain"/>
    <property type="match status" value="1"/>
</dbReference>
<evidence type="ECO:0000256" key="1">
    <source>
        <dbReference type="ARBA" id="ARBA00009828"/>
    </source>
</evidence>
<dbReference type="PROSITE" id="PS51913">
    <property type="entry name" value="HTH_HARE"/>
    <property type="match status" value="1"/>
</dbReference>
<comment type="subunit">
    <text evidence="6">RNAP is composed of a core of 2 alpha, a beta and a beta' subunits. The core is associated with a delta subunit and one of several sigma factors.</text>
</comment>
<evidence type="ECO:0000256" key="7">
    <source>
        <dbReference type="SAM" id="MobiDB-lite"/>
    </source>
</evidence>
<comment type="caution">
    <text evidence="9">The sequence shown here is derived from an EMBL/GenBank/DDBJ whole genome shotgun (WGS) entry which is preliminary data.</text>
</comment>
<keyword evidence="3 6" id="KW-0808">Transferase</keyword>
<feature type="domain" description="HTH HARE-type" evidence="8">
    <location>
        <begin position="17"/>
        <end position="84"/>
    </location>
</feature>
<feature type="compositionally biased region" description="Acidic residues" evidence="7">
    <location>
        <begin position="105"/>
        <end position="175"/>
    </location>
</feature>
<evidence type="ECO:0000256" key="6">
    <source>
        <dbReference type="HAMAP-Rule" id="MF_00357"/>
    </source>
</evidence>
<name>A0A074LPU8_9BACL</name>